<evidence type="ECO:0000313" key="4">
    <source>
        <dbReference type="Proteomes" id="UP000328092"/>
    </source>
</evidence>
<evidence type="ECO:0000259" key="2">
    <source>
        <dbReference type="Pfam" id="PF02911"/>
    </source>
</evidence>
<dbReference type="EMBL" id="CAADFC020000028">
    <property type="protein sequence ID" value="VIO76645.1"/>
    <property type="molecule type" value="Genomic_DNA"/>
</dbReference>
<dbReference type="CDD" id="cd08369">
    <property type="entry name" value="FMT_core"/>
    <property type="match status" value="1"/>
</dbReference>
<evidence type="ECO:0000313" key="3">
    <source>
        <dbReference type="EMBL" id="VIO76645.1"/>
    </source>
</evidence>
<dbReference type="GO" id="GO:0004479">
    <property type="term" value="F:methionyl-tRNA formyltransferase activity"/>
    <property type="evidence" value="ECO:0007669"/>
    <property type="project" value="TreeGrafter"/>
</dbReference>
<dbReference type="SUPFAM" id="SSF50486">
    <property type="entry name" value="FMT C-terminal domain-like"/>
    <property type="match status" value="1"/>
</dbReference>
<dbReference type="RefSeq" id="WP_139863221.1">
    <property type="nucleotide sequence ID" value="NZ_CAADFC020000028.1"/>
</dbReference>
<dbReference type="InterPro" id="IPR011034">
    <property type="entry name" value="Formyl_transferase-like_C_sf"/>
</dbReference>
<dbReference type="InterPro" id="IPR005793">
    <property type="entry name" value="Formyl_trans_C"/>
</dbReference>
<dbReference type="GO" id="GO:0005829">
    <property type="term" value="C:cytosol"/>
    <property type="evidence" value="ECO:0007669"/>
    <property type="project" value="TreeGrafter"/>
</dbReference>
<reference evidence="3" key="1">
    <citation type="submission" date="2019-02" db="EMBL/GenBank/DDBJ databases">
        <authorList>
            <person name="Pothier F.J."/>
        </authorList>
    </citation>
    <scope>NUCLEOTIDE SEQUENCE</scope>
    <source>
        <strain evidence="3">CI-1B</strain>
    </source>
</reference>
<dbReference type="Gene3D" id="3.40.50.12230">
    <property type="match status" value="1"/>
</dbReference>
<dbReference type="Pfam" id="PF00551">
    <property type="entry name" value="Formyl_trans_N"/>
    <property type="match status" value="1"/>
</dbReference>
<dbReference type="Proteomes" id="UP000328092">
    <property type="component" value="Unassembled WGS sequence"/>
</dbReference>
<feature type="domain" description="Formyl transferase C-terminal" evidence="2">
    <location>
        <begin position="204"/>
        <end position="282"/>
    </location>
</feature>
<evidence type="ECO:0000259" key="1">
    <source>
        <dbReference type="Pfam" id="PF00551"/>
    </source>
</evidence>
<protein>
    <submittedName>
        <fullName evidence="3">Bifunctional polymyxin resistance protein ArnA</fullName>
    </submittedName>
</protein>
<proteinExistence type="predicted"/>
<dbReference type="PANTHER" id="PTHR11138">
    <property type="entry name" value="METHIONYL-TRNA FORMYLTRANSFERASE"/>
    <property type="match status" value="1"/>
</dbReference>
<feature type="domain" description="Formyl transferase N-terminal" evidence="1">
    <location>
        <begin position="59"/>
        <end position="172"/>
    </location>
</feature>
<dbReference type="AlphaFoldDB" id="A0A508TQ24"/>
<accession>A0A508TQ24</accession>
<comment type="caution">
    <text evidence="3">The sequence shown here is derived from an EMBL/GenBank/DDBJ whole genome shotgun (WGS) entry which is preliminary data.</text>
</comment>
<name>A0A508TQ24_9BRAD</name>
<keyword evidence="4" id="KW-1185">Reference proteome</keyword>
<dbReference type="PROSITE" id="PS00373">
    <property type="entry name" value="GART"/>
    <property type="match status" value="1"/>
</dbReference>
<dbReference type="OrthoDB" id="5355061at2"/>
<organism evidence="3 4">
    <name type="scientific">Bradyrhizobium ivorense</name>
    <dbReference type="NCBI Taxonomy" id="2511166"/>
    <lineage>
        <taxon>Bacteria</taxon>
        <taxon>Pseudomonadati</taxon>
        <taxon>Pseudomonadota</taxon>
        <taxon>Alphaproteobacteria</taxon>
        <taxon>Hyphomicrobiales</taxon>
        <taxon>Nitrobacteraceae</taxon>
        <taxon>Bradyrhizobium</taxon>
    </lineage>
</organism>
<gene>
    <name evidence="3" type="primary">arnA</name>
    <name evidence="3" type="ORF">CI1B_65760</name>
</gene>
<dbReference type="InterPro" id="IPR002376">
    <property type="entry name" value="Formyl_transf_N"/>
</dbReference>
<dbReference type="InterPro" id="IPR036477">
    <property type="entry name" value="Formyl_transf_N_sf"/>
</dbReference>
<dbReference type="Pfam" id="PF02911">
    <property type="entry name" value="Formyl_trans_C"/>
    <property type="match status" value="1"/>
</dbReference>
<sequence length="304" mass="34877">MTTKVLLFTSQDIGNDVFSYLHARADIDLVVVTQRTQRDEIYGYRATLDLCLEKGVRTLTPKVIDNAFLTEVEAMAPDLIVCAYYPRIFPRRLLRIPPLGCINVHPGLLPQYRGTFPTPWCILNNETEIGVTLHYMDEGIDTGDILMQRTYPIGPDETGHELYRRSMKLCADLLIDNFDQLLRGQLTARKQPAGGSYYNKIAPQYRIDWHQPRSEIRNQIRVHAKPYFPAYCFLLNKCVTINKASFIELEGYRAQGSGTICKVFDDMKFVVSCVDGCLLIEDYDMFPLLRPDDIALHIRLGNRF</sequence>
<dbReference type="SUPFAM" id="SSF53328">
    <property type="entry name" value="Formyltransferase"/>
    <property type="match status" value="1"/>
</dbReference>
<dbReference type="InterPro" id="IPR001555">
    <property type="entry name" value="GART_AS"/>
</dbReference>
<dbReference type="PANTHER" id="PTHR11138:SF5">
    <property type="entry name" value="METHIONYL-TRNA FORMYLTRANSFERASE, MITOCHONDRIAL"/>
    <property type="match status" value="1"/>
</dbReference>